<dbReference type="SMART" id="SM00479">
    <property type="entry name" value="EXOIII"/>
    <property type="match status" value="1"/>
</dbReference>
<keyword evidence="5" id="KW-1185">Reference proteome</keyword>
<accession>A0ABM1ENQ6</accession>
<evidence type="ECO:0000256" key="1">
    <source>
        <dbReference type="ARBA" id="ARBA00022722"/>
    </source>
</evidence>
<dbReference type="Gene3D" id="3.30.420.10">
    <property type="entry name" value="Ribonuclease H-like superfamily/Ribonuclease H"/>
    <property type="match status" value="1"/>
</dbReference>
<keyword evidence="3" id="KW-0269">Exonuclease</keyword>
<reference evidence="6 7" key="1">
    <citation type="submission" date="2025-05" db="UniProtKB">
        <authorList>
            <consortium name="RefSeq"/>
        </authorList>
    </citation>
    <scope>IDENTIFICATION</scope>
</reference>
<dbReference type="RefSeq" id="XP_014673829.1">
    <property type="nucleotide sequence ID" value="XM_014818343.1"/>
</dbReference>
<dbReference type="CDD" id="cd06145">
    <property type="entry name" value="REX1_like"/>
    <property type="match status" value="1"/>
</dbReference>
<dbReference type="InterPro" id="IPR047021">
    <property type="entry name" value="REXO1/3/4-like"/>
</dbReference>
<keyword evidence="2" id="KW-0378">Hydrolase</keyword>
<evidence type="ECO:0000256" key="3">
    <source>
        <dbReference type="ARBA" id="ARBA00022839"/>
    </source>
</evidence>
<sequence>MQDFTRNSAQYRRHVRKTRKIEAFLRVAKANERDSITTTAGHRKLETIGTITPLEEITTVDDKMQPPAAKKPRRYTDEEFKIVKAEWNAKLKAKREYPLFVLVPVAQWEPHIQGDYHLHSSTGAALENLKVAALPVSCVEPVERPSKVEHALPIFSVDIQSMLMYALMGDHASFTPRWFKLAKWNRVSHIVVTVVEDFSKAMYTQHMDSLPRVNALFKQQVELVAPSLYGGNFLDELLTVPLSMSVRRRFERASRGTSTKQTAEGVYAAMMTVKLPELPSGDTAQACDEGDTEQPAKDAVVNEAPDAPVNVNDNFDRTWLIMNPEELASDKYPLPLSGDPQCARYVYSKDYYEPVTSSSPMFCIDCEMCMVISKKYVLTRIAVVDEQLQCVYETLVMPHLRIIDYVTKYSGITKELLQGVTTSLQDVQTQLKNILPADAILVGHSLSNDLHAMEMFHPYIIDTSIVYNTKWRRCMKTSLRQLTSMFLGREIQCWGAQGHHPTEDAIATMELLLLKLRHDPSFGNVLEGFHLYSFSPPKLSTDASAPINPFTSPSVQSLNKAQQGTRACRACGGRVGTDGKLLAAPSADAATQCDEQTIADATAGGGGGGCTECEEMAAGDSLTEGLRRQMFQQNAFFFKSGRTAHLYELLDSTDISVAVYGNETCKMLCRAPPGHGRYTCCTDDKHVRETACEQLPNNKLSIVHLSGVGQATGNKLKCSIERLDKRIAKLTKACADKALHIVVLAGSRDPNNMKTTNGLCLIKVKKPAHL</sequence>
<name>A0ABM1ENQ6_PRICU</name>
<organism evidence="5 6">
    <name type="scientific">Priapulus caudatus</name>
    <name type="common">Priapulid worm</name>
    <dbReference type="NCBI Taxonomy" id="37621"/>
    <lineage>
        <taxon>Eukaryota</taxon>
        <taxon>Metazoa</taxon>
        <taxon>Ecdysozoa</taxon>
        <taxon>Scalidophora</taxon>
        <taxon>Priapulida</taxon>
        <taxon>Priapulimorpha</taxon>
        <taxon>Priapulimorphida</taxon>
        <taxon>Priapulidae</taxon>
        <taxon>Priapulus</taxon>
    </lineage>
</organism>
<dbReference type="PANTHER" id="PTHR12801:SF82">
    <property type="entry name" value="RNA EXONUCLEASE 5"/>
    <property type="match status" value="1"/>
</dbReference>
<evidence type="ECO:0000313" key="7">
    <source>
        <dbReference type="RefSeq" id="XP_014673829.1"/>
    </source>
</evidence>
<evidence type="ECO:0000259" key="4">
    <source>
        <dbReference type="SMART" id="SM00479"/>
    </source>
</evidence>
<gene>
    <name evidence="6 7" type="primary">LOC106814072</name>
</gene>
<protein>
    <submittedName>
        <fullName evidence="6 7">Uncharacterized protein LOC106814072 isoform X1</fullName>
    </submittedName>
</protein>
<keyword evidence="1" id="KW-0540">Nuclease</keyword>
<dbReference type="PANTHER" id="PTHR12801">
    <property type="entry name" value="RNA EXONUCLEASE REXO1 / RECO3 FAMILY MEMBER-RELATED"/>
    <property type="match status" value="1"/>
</dbReference>
<feature type="domain" description="Exonuclease" evidence="4">
    <location>
        <begin position="360"/>
        <end position="521"/>
    </location>
</feature>
<dbReference type="InterPro" id="IPR013520">
    <property type="entry name" value="Ribonucl_H"/>
</dbReference>
<dbReference type="GeneID" id="106814072"/>
<evidence type="ECO:0000256" key="2">
    <source>
        <dbReference type="ARBA" id="ARBA00022801"/>
    </source>
</evidence>
<dbReference type="InterPro" id="IPR036397">
    <property type="entry name" value="RNaseH_sf"/>
</dbReference>
<dbReference type="SUPFAM" id="SSF53098">
    <property type="entry name" value="Ribonuclease H-like"/>
    <property type="match status" value="1"/>
</dbReference>
<proteinExistence type="predicted"/>
<dbReference type="InterPro" id="IPR012337">
    <property type="entry name" value="RNaseH-like_sf"/>
</dbReference>
<evidence type="ECO:0000313" key="5">
    <source>
        <dbReference type="Proteomes" id="UP000695022"/>
    </source>
</evidence>
<dbReference type="RefSeq" id="XP_014673827.1">
    <property type="nucleotide sequence ID" value="XM_014818341.1"/>
</dbReference>
<dbReference type="InterPro" id="IPR034922">
    <property type="entry name" value="REX1-like_exo"/>
</dbReference>
<evidence type="ECO:0000313" key="6">
    <source>
        <dbReference type="RefSeq" id="XP_014673827.1"/>
    </source>
</evidence>
<dbReference type="Proteomes" id="UP000695022">
    <property type="component" value="Unplaced"/>
</dbReference>